<name>A0A259U399_9BACT</name>
<dbReference type="Gene3D" id="3.40.190.10">
    <property type="entry name" value="Periplasmic binding protein-like II"/>
    <property type="match status" value="2"/>
</dbReference>
<dbReference type="SUPFAM" id="SSF53850">
    <property type="entry name" value="Periplasmic binding protein-like II"/>
    <property type="match status" value="1"/>
</dbReference>
<sequence>MPTSQLPEDAEGPLVVYTGRSEGLAAPLIQRFRERTGLEVEVRYADDAALLAMLAAEGYRSPADVLWGNSAGAMGTAAARNLLTVLPDSMRVLPGQFVPISGRWLPLTVRFRVLAYAPDRVDKAALPTSIIGLPDVAVLNGRLGWTPAYSSFQDFLTAVRLEGNDNVAADWLDAMMASGAKAYASNEQMLNALATGAIDAALINHHHVLLANEDGADLAFHTFAAGDPGNLGTVTGAGVLDTSARQRAARQFVSFLLSAEAQTFAAENTKEIPVVAGAEVPSGYLTFEAAAELAPRLDVERFRDFDGTLALLRTKGLMPEAAR</sequence>
<dbReference type="InParanoid" id="A0A259U399"/>
<keyword evidence="4" id="KW-1185">Reference proteome</keyword>
<keyword evidence="2" id="KW-0732">Signal</keyword>
<dbReference type="InterPro" id="IPR026045">
    <property type="entry name" value="Ferric-bd"/>
</dbReference>
<dbReference type="AlphaFoldDB" id="A0A259U399"/>
<dbReference type="EMBL" id="MQWB01000001">
    <property type="protein sequence ID" value="OZC04505.1"/>
    <property type="molecule type" value="Genomic_DNA"/>
</dbReference>
<reference evidence="3 4" key="1">
    <citation type="submission" date="2016-11" db="EMBL/GenBank/DDBJ databases">
        <title>Study of marine rhodopsin-containing bacteria.</title>
        <authorList>
            <person name="Yoshizawa S."/>
            <person name="Kumagai Y."/>
            <person name="Kogure K."/>
        </authorList>
    </citation>
    <scope>NUCLEOTIDE SEQUENCE [LARGE SCALE GENOMIC DNA]</scope>
    <source>
        <strain evidence="3 4">SG-29</strain>
    </source>
</reference>
<evidence type="ECO:0000256" key="1">
    <source>
        <dbReference type="ARBA" id="ARBA00008520"/>
    </source>
</evidence>
<dbReference type="Proteomes" id="UP000216446">
    <property type="component" value="Unassembled WGS sequence"/>
</dbReference>
<accession>A0A259U399</accession>
<organism evidence="3 4">
    <name type="scientific">Rubricoccus marinus</name>
    <dbReference type="NCBI Taxonomy" id="716817"/>
    <lineage>
        <taxon>Bacteria</taxon>
        <taxon>Pseudomonadati</taxon>
        <taxon>Rhodothermota</taxon>
        <taxon>Rhodothermia</taxon>
        <taxon>Rhodothermales</taxon>
        <taxon>Rubricoccaceae</taxon>
        <taxon>Rubricoccus</taxon>
    </lineage>
</organism>
<evidence type="ECO:0008006" key="5">
    <source>
        <dbReference type="Google" id="ProtNLM"/>
    </source>
</evidence>
<evidence type="ECO:0000313" key="4">
    <source>
        <dbReference type="Proteomes" id="UP000216446"/>
    </source>
</evidence>
<gene>
    <name evidence="3" type="ORF">BSZ36_00030</name>
</gene>
<comment type="caution">
    <text evidence="3">The sequence shown here is derived from an EMBL/GenBank/DDBJ whole genome shotgun (WGS) entry which is preliminary data.</text>
</comment>
<dbReference type="PANTHER" id="PTHR30006">
    <property type="entry name" value="THIAMINE-BINDING PERIPLASMIC PROTEIN-RELATED"/>
    <property type="match status" value="1"/>
</dbReference>
<dbReference type="PANTHER" id="PTHR30006:SF15">
    <property type="entry name" value="IRON-UTILIZATION PERIPLASMIC PROTEIN"/>
    <property type="match status" value="1"/>
</dbReference>
<dbReference type="GO" id="GO:0030288">
    <property type="term" value="C:outer membrane-bounded periplasmic space"/>
    <property type="evidence" value="ECO:0007669"/>
    <property type="project" value="TreeGrafter"/>
</dbReference>
<evidence type="ECO:0000256" key="2">
    <source>
        <dbReference type="ARBA" id="ARBA00022729"/>
    </source>
</evidence>
<dbReference type="PIRSF" id="PIRSF002825">
    <property type="entry name" value="CfbpA"/>
    <property type="match status" value="1"/>
</dbReference>
<evidence type="ECO:0000313" key="3">
    <source>
        <dbReference type="EMBL" id="OZC04505.1"/>
    </source>
</evidence>
<protein>
    <recommendedName>
        <fullName evidence="5">Iron ABC transporter substrate-binding protein</fullName>
    </recommendedName>
</protein>
<dbReference type="Pfam" id="PF13531">
    <property type="entry name" value="SBP_bac_11"/>
    <property type="match status" value="1"/>
</dbReference>
<proteinExistence type="inferred from homology"/>
<comment type="similarity">
    <text evidence="1">Belongs to the bacterial solute-binding protein 1 family.</text>
</comment>